<dbReference type="VEuPathDB" id="VectorBase:AFUN2_006683"/>
<dbReference type="EnsemblMetazoa" id="AFUN009614-RA">
    <property type="protein sequence ID" value="AFUN009614-PA"/>
    <property type="gene ID" value="AFUN009614"/>
</dbReference>
<protein>
    <submittedName>
        <fullName evidence="4">DUF4806 domain-containing protein</fullName>
    </submittedName>
</protein>
<evidence type="ECO:0000256" key="1">
    <source>
        <dbReference type="SAM" id="Coils"/>
    </source>
</evidence>
<feature type="region of interest" description="Disordered" evidence="2">
    <location>
        <begin position="1"/>
        <end position="24"/>
    </location>
</feature>
<name>A0A182RTL1_ANOFN</name>
<dbReference type="AlphaFoldDB" id="A0A182RTL1"/>
<dbReference type="VEuPathDB" id="VectorBase:AFUN009614"/>
<reference evidence="4" key="1">
    <citation type="submission" date="2020-05" db="UniProtKB">
        <authorList>
            <consortium name="EnsemblMetazoa"/>
        </authorList>
    </citation>
    <scope>IDENTIFICATION</scope>
    <source>
        <strain evidence="4">FUMOZ</strain>
    </source>
</reference>
<feature type="domain" description="DUF4806" evidence="3">
    <location>
        <begin position="186"/>
        <end position="267"/>
    </location>
</feature>
<dbReference type="InterPro" id="IPR032071">
    <property type="entry name" value="DUF4806"/>
</dbReference>
<evidence type="ECO:0000256" key="2">
    <source>
        <dbReference type="SAM" id="MobiDB-lite"/>
    </source>
</evidence>
<keyword evidence="1" id="KW-0175">Coiled coil</keyword>
<sequence length="304" mass="34754">MERQSDESGTASQNKLVKPGHPDEIEYDSEDVMIEFIKVECGRNADTDPFISNIDIQDSEILDEQVLQKVKEPTKKHRPFHKTKLNTLRRYGTVQPARDPSIPPALKTKPITQEPPTTFIEAATANQSATSLLVRTEQRLNNLETSLLEINGKLDLLGDQFQSILESITALPKQKRTCIDIGFEKIDSLERLEAFNEDLSQPEYEEKMMQWLEGNIVEERSDYRMTDAMDMLFTRKFLTLCSWTGIGKGTQKIAMMQMTNVTKLFQRIGTTLTVVVNQKRVAFFFMKKLKNAYKRALAKGVRSP</sequence>
<organism evidence="4">
    <name type="scientific">Anopheles funestus</name>
    <name type="common">African malaria mosquito</name>
    <dbReference type="NCBI Taxonomy" id="62324"/>
    <lineage>
        <taxon>Eukaryota</taxon>
        <taxon>Metazoa</taxon>
        <taxon>Ecdysozoa</taxon>
        <taxon>Arthropoda</taxon>
        <taxon>Hexapoda</taxon>
        <taxon>Insecta</taxon>
        <taxon>Pterygota</taxon>
        <taxon>Neoptera</taxon>
        <taxon>Endopterygota</taxon>
        <taxon>Diptera</taxon>
        <taxon>Nematocera</taxon>
        <taxon>Culicoidea</taxon>
        <taxon>Culicidae</taxon>
        <taxon>Anophelinae</taxon>
        <taxon>Anopheles</taxon>
    </lineage>
</organism>
<accession>A0A182RTL1</accession>
<dbReference type="STRING" id="62324.A0A182RTL1"/>
<evidence type="ECO:0000313" key="4">
    <source>
        <dbReference type="EnsemblMetazoa" id="AFUN009614-PA"/>
    </source>
</evidence>
<dbReference type="Pfam" id="PF16064">
    <property type="entry name" value="DUF4806"/>
    <property type="match status" value="1"/>
</dbReference>
<feature type="coiled-coil region" evidence="1">
    <location>
        <begin position="126"/>
        <end position="153"/>
    </location>
</feature>
<proteinExistence type="predicted"/>
<evidence type="ECO:0000259" key="3">
    <source>
        <dbReference type="Pfam" id="PF16064"/>
    </source>
</evidence>